<evidence type="ECO:0000313" key="2">
    <source>
        <dbReference type="EMBL" id="CEK48844.1"/>
    </source>
</evidence>
<proteinExistence type="predicted"/>
<organism evidence="2">
    <name type="scientific">Arion vulgaris</name>
    <dbReference type="NCBI Taxonomy" id="1028688"/>
    <lineage>
        <taxon>Eukaryota</taxon>
        <taxon>Metazoa</taxon>
        <taxon>Spiralia</taxon>
        <taxon>Lophotrochozoa</taxon>
        <taxon>Mollusca</taxon>
        <taxon>Gastropoda</taxon>
        <taxon>Heterobranchia</taxon>
        <taxon>Euthyneura</taxon>
        <taxon>Panpulmonata</taxon>
        <taxon>Eupulmonata</taxon>
        <taxon>Stylommatophora</taxon>
        <taxon>Helicina</taxon>
        <taxon>Arionoidea</taxon>
        <taxon>Arionidae</taxon>
        <taxon>Arion</taxon>
    </lineage>
</organism>
<feature type="chain" id="PRO_5002111669" evidence="1">
    <location>
        <begin position="18"/>
        <end position="64"/>
    </location>
</feature>
<gene>
    <name evidence="2" type="primary">ORF5362</name>
</gene>
<feature type="non-terminal residue" evidence="2">
    <location>
        <position position="64"/>
    </location>
</feature>
<accession>A0A0B6XY46</accession>
<dbReference type="EMBL" id="HACG01001979">
    <property type="protein sequence ID" value="CEK48844.1"/>
    <property type="molecule type" value="Transcribed_RNA"/>
</dbReference>
<reference evidence="2" key="1">
    <citation type="submission" date="2014-12" db="EMBL/GenBank/DDBJ databases">
        <title>Insight into the proteome of Arion vulgaris.</title>
        <authorList>
            <person name="Aradska J."/>
            <person name="Bulat T."/>
            <person name="Smidak R."/>
            <person name="Sarate P."/>
            <person name="Gangsoo J."/>
            <person name="Sialana F."/>
            <person name="Bilban M."/>
            <person name="Lubec G."/>
        </authorList>
    </citation>
    <scope>NUCLEOTIDE SEQUENCE</scope>
    <source>
        <tissue evidence="2">Skin</tissue>
    </source>
</reference>
<protein>
    <submittedName>
        <fullName evidence="2">Uncharacterized protein</fullName>
    </submittedName>
</protein>
<keyword evidence="1" id="KW-0732">Signal</keyword>
<name>A0A0B6XY46_9EUPU</name>
<dbReference type="AlphaFoldDB" id="A0A0B6XY46"/>
<sequence length="64" mass="7351">MLAFLLSVPLAIQAYLSDFVDRLITNCTSTKKYKNGFPKDGNMANFCNVFITLGREIRDWDNMK</sequence>
<evidence type="ECO:0000256" key="1">
    <source>
        <dbReference type="SAM" id="SignalP"/>
    </source>
</evidence>
<feature type="signal peptide" evidence="1">
    <location>
        <begin position="1"/>
        <end position="17"/>
    </location>
</feature>